<sequence length="1594" mass="170464">MSALLEAGAILPGAAPAERSIDAITARVYEHPALEGRTVVRLVPGTLGQAEDLSMEFLGFAAGAEPVAVGHGRRQALGFPAWALVNDPDNGRHALALVKDMERLARVAKSKPGNAKEGYDALAVRLGAAAPHFLPTYWEQAGRAFIAAENPKGAGTCFAAARLAEQVHGLPVDEDRLRDVHLEFAFAGALTAKALSEYARQVTQRRPAAEAYDLVRTIAVRRVAGGLPPYVGMADDLKRLAKAAGLTPDAEAESVIGELIGYPAVGKAHDSFWKSYRPALLRLTRRDPAARSRLLGLLPDPPGYGKGATETWLELLDEAGALDALRSPATAPAAAAPAGGVAVWTQRFLDHRSRGWGWRGRSVRWTLLFAEMVDTIRDELVASGGELRLGAENSWFAELDLLDLCLAAGVPVKGPEPGAVNRNRLQVNTWFGGSDTGRRDLAAIAADPRFLPALISGLRDYLGAKREAESGERRANALRKRATWTLEHAGLRTAARTWLATVGERVGSTPTVLTLADALDELAPLWTYDGLSLTPDMFAGLAAADPAEALARVLRGGLPSELSWPEHEATSTDVGQANEQDSWPFLVFSATARAVVLGPDGVVLDHAYRTPRDVKLHSYDKLRAGAFVDGELRVDWSSGCYWSGRPTETLGGHHGWGYGSWSGGGLPLPEGGRTTGERPLRVGDATEPHVFKVISDGEAYWRYEPTAADDNAPDWREYDPATGTPGRRSLPAFFAVDLAPGDRLRSDWSHLRPAPEAYAGSPLGWRDGLVGWRVIQHADGTFTGTGIDGRSARWAPIDDPDQYGQFVGVYRLPGDDRLRPATYGGTGGRNSGTLVTLWDVDGRQPAARWSTGPGLPAPTYLHALRPRDEAGSKALRSADASLAARLLAACADADVKDVLTSARKAVAELLGEITDRNLAEAVAWSVNVAERTRRVQRGLADLLAERPDPSGPVAAAASAAPVRLPVSESELSRVVTDLGAADGSHGRTGNGQMAEQIARVAALLTAERGTAAEMPVAATTWAWALPRLGAFVVRAASPLTPEHDRKALTGLLRILANFGHIGADTRLRVHNVTCPAALVDANGGAVLHTDTSTFVILAGPNQYYSDRDQWERTAVEFSPTGTFRVPDKVMVKSTRTFTGWGDPARLAAVVEQLDRDGVAPLPTEAFDRLAAATGISRSEAALLLAGLPRLNSWEANFLTPEERGLLGLRADTLRAARDSLRSLPAVDRLSLLDAAMPADPADLWRTGPDVDGVARRWVELFGVATPVSDELLAEANRMLDRDGADTVRVLARPTPGDWLHTDGVSKAEGWSVTTKAPSGTPFNDSHLRVAATALPWLAYRLPAGDPVRASLPKAYRLVRERLGNEKLLVGAAHLERAMVPPGMAALVEGQHWETYANYYLRPAALSGVDDPALAFMDGGLGACVRLVLGEQFAATMAAIESESLPAGRFAQDPTVSVPDLVGAVAAEYQLDADAAAYYLQLLALPDPTDKRVAEWNGWKPARLTAARKALLGTDLVVEAKRERAGRSVFLPGGWLALKAPDLPIEAWKTGLGADGSLPGGRVLVTSTVPELFRASWARVVAGDLPRYHSLSETR</sequence>
<evidence type="ECO:0000313" key="2">
    <source>
        <dbReference type="Proteomes" id="UP001500218"/>
    </source>
</evidence>
<name>A0ABP4Y6V8_9ACTN</name>
<dbReference type="RefSeq" id="WP_344129022.1">
    <property type="nucleotide sequence ID" value="NZ_BAAALT010000053.1"/>
</dbReference>
<accession>A0ABP4Y6V8</accession>
<evidence type="ECO:0000313" key="1">
    <source>
        <dbReference type="EMBL" id="GAA1799822.1"/>
    </source>
</evidence>
<dbReference type="EMBL" id="BAAALT010000053">
    <property type="protein sequence ID" value="GAA1799822.1"/>
    <property type="molecule type" value="Genomic_DNA"/>
</dbReference>
<comment type="caution">
    <text evidence="1">The sequence shown here is derived from an EMBL/GenBank/DDBJ whole genome shotgun (WGS) entry which is preliminary data.</text>
</comment>
<proteinExistence type="predicted"/>
<gene>
    <name evidence="1" type="ORF">GCM10009682_21840</name>
</gene>
<protein>
    <recommendedName>
        <fullName evidence="3">DNA-binding protein</fullName>
    </recommendedName>
</protein>
<organism evidence="1 2">
    <name type="scientific">Luedemannella flava</name>
    <dbReference type="NCBI Taxonomy" id="349316"/>
    <lineage>
        <taxon>Bacteria</taxon>
        <taxon>Bacillati</taxon>
        <taxon>Actinomycetota</taxon>
        <taxon>Actinomycetes</taxon>
        <taxon>Micromonosporales</taxon>
        <taxon>Micromonosporaceae</taxon>
        <taxon>Luedemannella</taxon>
    </lineage>
</organism>
<dbReference type="Proteomes" id="UP001500218">
    <property type="component" value="Unassembled WGS sequence"/>
</dbReference>
<evidence type="ECO:0008006" key="3">
    <source>
        <dbReference type="Google" id="ProtNLM"/>
    </source>
</evidence>
<reference evidence="2" key="1">
    <citation type="journal article" date="2019" name="Int. J. Syst. Evol. Microbiol.">
        <title>The Global Catalogue of Microorganisms (GCM) 10K type strain sequencing project: providing services to taxonomists for standard genome sequencing and annotation.</title>
        <authorList>
            <consortium name="The Broad Institute Genomics Platform"/>
            <consortium name="The Broad Institute Genome Sequencing Center for Infectious Disease"/>
            <person name="Wu L."/>
            <person name="Ma J."/>
        </authorList>
    </citation>
    <scope>NUCLEOTIDE SEQUENCE [LARGE SCALE GENOMIC DNA]</scope>
    <source>
        <strain evidence="2">JCM 13250</strain>
    </source>
</reference>
<keyword evidence="2" id="KW-1185">Reference proteome</keyword>